<feature type="compositionally biased region" description="Low complexity" evidence="1">
    <location>
        <begin position="161"/>
        <end position="177"/>
    </location>
</feature>
<feature type="compositionally biased region" description="Polar residues" evidence="1">
    <location>
        <begin position="142"/>
        <end position="159"/>
    </location>
</feature>
<sequence length="224" mass="23162">MPTVLQPSEPTYLAPRTEFLLDWSLKVLGVASAILFGIWAPISYKATANGNADNNASQDSLVSRLDEMNEQASSASSLQSSALYEARSAALALSAVRAKMNGLATLKVWEFCDGRAGDVRACSELSAAVTIDEVITSLVGNLSPTSGNPGSSNTPTLSSIPPRSTTASSRATNTPSPVGSATSRGVSVPLAAILGIVFGGLALLGLILGVLVSRKRMKNVREGI</sequence>
<evidence type="ECO:0000313" key="4">
    <source>
        <dbReference type="Proteomes" id="UP000800094"/>
    </source>
</evidence>
<name>A0A6A6IZX8_9PLEO</name>
<dbReference type="GeneID" id="54585203"/>
<feature type="region of interest" description="Disordered" evidence="1">
    <location>
        <begin position="142"/>
        <end position="183"/>
    </location>
</feature>
<feature type="transmembrane region" description="Helical" evidence="2">
    <location>
        <begin position="190"/>
        <end position="212"/>
    </location>
</feature>
<evidence type="ECO:0000256" key="2">
    <source>
        <dbReference type="SAM" id="Phobius"/>
    </source>
</evidence>
<dbReference type="RefSeq" id="XP_033690144.1">
    <property type="nucleotide sequence ID" value="XM_033831873.1"/>
</dbReference>
<gene>
    <name evidence="3" type="ORF">BU26DRAFT_547169</name>
</gene>
<dbReference type="Proteomes" id="UP000800094">
    <property type="component" value="Unassembled WGS sequence"/>
</dbReference>
<dbReference type="AlphaFoldDB" id="A0A6A6IZX8"/>
<reference evidence="3" key="1">
    <citation type="journal article" date="2020" name="Stud. Mycol.">
        <title>101 Dothideomycetes genomes: a test case for predicting lifestyles and emergence of pathogens.</title>
        <authorList>
            <person name="Haridas S."/>
            <person name="Albert R."/>
            <person name="Binder M."/>
            <person name="Bloem J."/>
            <person name="Labutti K."/>
            <person name="Salamov A."/>
            <person name="Andreopoulos B."/>
            <person name="Baker S."/>
            <person name="Barry K."/>
            <person name="Bills G."/>
            <person name="Bluhm B."/>
            <person name="Cannon C."/>
            <person name="Castanera R."/>
            <person name="Culley D."/>
            <person name="Daum C."/>
            <person name="Ezra D."/>
            <person name="Gonzalez J."/>
            <person name="Henrissat B."/>
            <person name="Kuo A."/>
            <person name="Liang C."/>
            <person name="Lipzen A."/>
            <person name="Lutzoni F."/>
            <person name="Magnuson J."/>
            <person name="Mondo S."/>
            <person name="Nolan M."/>
            <person name="Ohm R."/>
            <person name="Pangilinan J."/>
            <person name="Park H.-J."/>
            <person name="Ramirez L."/>
            <person name="Alfaro M."/>
            <person name="Sun H."/>
            <person name="Tritt A."/>
            <person name="Yoshinaga Y."/>
            <person name="Zwiers L.-H."/>
            <person name="Turgeon B."/>
            <person name="Goodwin S."/>
            <person name="Spatafora J."/>
            <person name="Crous P."/>
            <person name="Grigoriev I."/>
        </authorList>
    </citation>
    <scope>NUCLEOTIDE SEQUENCE</scope>
    <source>
        <strain evidence="3">CBS 122368</strain>
    </source>
</reference>
<dbReference type="OrthoDB" id="3563303at2759"/>
<accession>A0A6A6IZX8</accession>
<keyword evidence="2" id="KW-1133">Transmembrane helix</keyword>
<dbReference type="EMBL" id="ML987190">
    <property type="protein sequence ID" value="KAF2255140.1"/>
    <property type="molecule type" value="Genomic_DNA"/>
</dbReference>
<keyword evidence="4" id="KW-1185">Reference proteome</keyword>
<keyword evidence="2" id="KW-0812">Transmembrane</keyword>
<keyword evidence="2" id="KW-0472">Membrane</keyword>
<organism evidence="3 4">
    <name type="scientific">Trematosphaeria pertusa</name>
    <dbReference type="NCBI Taxonomy" id="390896"/>
    <lineage>
        <taxon>Eukaryota</taxon>
        <taxon>Fungi</taxon>
        <taxon>Dikarya</taxon>
        <taxon>Ascomycota</taxon>
        <taxon>Pezizomycotina</taxon>
        <taxon>Dothideomycetes</taxon>
        <taxon>Pleosporomycetidae</taxon>
        <taxon>Pleosporales</taxon>
        <taxon>Massarineae</taxon>
        <taxon>Trematosphaeriaceae</taxon>
        <taxon>Trematosphaeria</taxon>
    </lineage>
</organism>
<evidence type="ECO:0000313" key="3">
    <source>
        <dbReference type="EMBL" id="KAF2255140.1"/>
    </source>
</evidence>
<evidence type="ECO:0000256" key="1">
    <source>
        <dbReference type="SAM" id="MobiDB-lite"/>
    </source>
</evidence>
<protein>
    <submittedName>
        <fullName evidence="3">Uncharacterized protein</fullName>
    </submittedName>
</protein>
<proteinExistence type="predicted"/>